<dbReference type="InterPro" id="IPR029001">
    <property type="entry name" value="ITPase-like_fam"/>
</dbReference>
<gene>
    <name evidence="4" type="ORF">METZ01_LOCUS75736</name>
</gene>
<dbReference type="GO" id="GO:0005737">
    <property type="term" value="C:cytoplasm"/>
    <property type="evidence" value="ECO:0007669"/>
    <property type="project" value="UniProtKB-SubCell"/>
</dbReference>
<dbReference type="Gene3D" id="3.90.950.10">
    <property type="match status" value="1"/>
</dbReference>
<evidence type="ECO:0000256" key="3">
    <source>
        <dbReference type="ARBA" id="ARBA00022801"/>
    </source>
</evidence>
<dbReference type="EMBL" id="UINC01005681">
    <property type="protein sequence ID" value="SVA22882.1"/>
    <property type="molecule type" value="Genomic_DNA"/>
</dbReference>
<sequence length="213" mass="23198">VSKNSKHQELVLASSSRYRRALLDMLLIPFRTVPPDIDESRKHDEDATTLVERLASEKAQVVGQHEASALIIGSDQVAVYAGQIVGKPIDREDAISQLELISGGKAELLTSVAVLNTLTRQTQAQTVSTLIQFKSLSRPGIEFYLDTDKPYDCCGSVRVEGLGITLLKSIHSSDPTAVMGLPMIALVSMLEKEGIDPLMVKSPTRKSVFEPPN</sequence>
<organism evidence="4">
    <name type="scientific">marine metagenome</name>
    <dbReference type="NCBI Taxonomy" id="408172"/>
    <lineage>
        <taxon>unclassified sequences</taxon>
        <taxon>metagenomes</taxon>
        <taxon>ecological metagenomes</taxon>
    </lineage>
</organism>
<evidence type="ECO:0000313" key="4">
    <source>
        <dbReference type="EMBL" id="SVA22882.1"/>
    </source>
</evidence>
<feature type="non-terminal residue" evidence="4">
    <location>
        <position position="1"/>
    </location>
</feature>
<dbReference type="CDD" id="cd00555">
    <property type="entry name" value="Maf"/>
    <property type="match status" value="1"/>
</dbReference>
<evidence type="ECO:0008006" key="5">
    <source>
        <dbReference type="Google" id="ProtNLM"/>
    </source>
</evidence>
<dbReference type="AlphaFoldDB" id="A0A381U3Q6"/>
<accession>A0A381U3Q6</accession>
<dbReference type="Pfam" id="PF02545">
    <property type="entry name" value="Maf"/>
    <property type="match status" value="1"/>
</dbReference>
<dbReference type="InterPro" id="IPR003697">
    <property type="entry name" value="Maf-like"/>
</dbReference>
<evidence type="ECO:0000256" key="1">
    <source>
        <dbReference type="ARBA" id="ARBA00004496"/>
    </source>
</evidence>
<keyword evidence="2" id="KW-0963">Cytoplasm</keyword>
<name>A0A381U3Q6_9ZZZZ</name>
<dbReference type="PANTHER" id="PTHR43213">
    <property type="entry name" value="BIFUNCTIONAL DTTP/UTP PYROPHOSPHATASE/METHYLTRANSFERASE PROTEIN-RELATED"/>
    <property type="match status" value="1"/>
</dbReference>
<reference evidence="4" key="1">
    <citation type="submission" date="2018-05" db="EMBL/GenBank/DDBJ databases">
        <authorList>
            <person name="Lanie J.A."/>
            <person name="Ng W.-L."/>
            <person name="Kazmierczak K.M."/>
            <person name="Andrzejewski T.M."/>
            <person name="Davidsen T.M."/>
            <person name="Wayne K.J."/>
            <person name="Tettelin H."/>
            <person name="Glass J.I."/>
            <person name="Rusch D."/>
            <person name="Podicherti R."/>
            <person name="Tsui H.-C.T."/>
            <person name="Winkler M.E."/>
        </authorList>
    </citation>
    <scope>NUCLEOTIDE SEQUENCE</scope>
</reference>
<dbReference type="SUPFAM" id="SSF52972">
    <property type="entry name" value="ITPase-like"/>
    <property type="match status" value="1"/>
</dbReference>
<dbReference type="GO" id="GO:0047429">
    <property type="term" value="F:nucleoside triphosphate diphosphatase activity"/>
    <property type="evidence" value="ECO:0007669"/>
    <property type="project" value="InterPro"/>
</dbReference>
<protein>
    <recommendedName>
        <fullName evidence="5">Maf-like protein</fullName>
    </recommendedName>
</protein>
<evidence type="ECO:0000256" key="2">
    <source>
        <dbReference type="ARBA" id="ARBA00022490"/>
    </source>
</evidence>
<dbReference type="NCBIfam" id="TIGR00172">
    <property type="entry name" value="maf"/>
    <property type="match status" value="1"/>
</dbReference>
<dbReference type="HAMAP" id="MF_00528">
    <property type="entry name" value="Maf"/>
    <property type="match status" value="1"/>
</dbReference>
<dbReference type="PANTHER" id="PTHR43213:SF10">
    <property type="entry name" value="7-METHYL-GTP PYROPHOSPHATASE"/>
    <property type="match status" value="1"/>
</dbReference>
<keyword evidence="3" id="KW-0378">Hydrolase</keyword>
<proteinExistence type="inferred from homology"/>
<comment type="subcellular location">
    <subcellularLocation>
        <location evidence="1">Cytoplasm</location>
    </subcellularLocation>
</comment>
<dbReference type="PIRSF" id="PIRSF006305">
    <property type="entry name" value="Maf"/>
    <property type="match status" value="1"/>
</dbReference>